<evidence type="ECO:0000259" key="6">
    <source>
        <dbReference type="Pfam" id="PF13515"/>
    </source>
</evidence>
<feature type="transmembrane region" description="Helical" evidence="5">
    <location>
        <begin position="108"/>
        <end position="125"/>
    </location>
</feature>
<keyword evidence="2 5" id="KW-0812">Transmembrane</keyword>
<keyword evidence="4 5" id="KW-0472">Membrane</keyword>
<evidence type="ECO:0000256" key="5">
    <source>
        <dbReference type="SAM" id="Phobius"/>
    </source>
</evidence>
<evidence type="ECO:0000313" key="8">
    <source>
        <dbReference type="Proteomes" id="UP000776983"/>
    </source>
</evidence>
<dbReference type="Pfam" id="PF13515">
    <property type="entry name" value="FUSC_2"/>
    <property type="match status" value="1"/>
</dbReference>
<comment type="subcellular location">
    <subcellularLocation>
        <location evidence="1">Membrane</location>
        <topology evidence="1">Multi-pass membrane protein</topology>
    </subcellularLocation>
</comment>
<evidence type="ECO:0000256" key="2">
    <source>
        <dbReference type="ARBA" id="ARBA00022692"/>
    </source>
</evidence>
<feature type="domain" description="Integral membrane bound transporter" evidence="6">
    <location>
        <begin position="2"/>
        <end position="118"/>
    </location>
</feature>
<dbReference type="Proteomes" id="UP000776983">
    <property type="component" value="Unassembled WGS sequence"/>
</dbReference>
<dbReference type="EMBL" id="JACDXW010000001">
    <property type="protein sequence ID" value="MCB5362348.1"/>
    <property type="molecule type" value="Genomic_DNA"/>
</dbReference>
<comment type="caution">
    <text evidence="7">The sequence shown here is derived from an EMBL/GenBank/DDBJ whole genome shotgun (WGS) entry which is preliminary data.</text>
</comment>
<proteinExistence type="predicted"/>
<name>A0ABS8C8I8_9BURK</name>
<dbReference type="InterPro" id="IPR049453">
    <property type="entry name" value="Memb_transporter_dom"/>
</dbReference>
<evidence type="ECO:0000256" key="3">
    <source>
        <dbReference type="ARBA" id="ARBA00022989"/>
    </source>
</evidence>
<sequence length="140" mass="14973">MSHPAWAAMGAVAVLQASQLHINMHRAVQRMAGTVLGAALAWVLLVQNPSIWSIVTVLVALQFLTEIVIGINYALGQVLITPMALLMTYLAVPTAAGMAMVAERVVDTVLGAIVGMLIAVLLSRMKERRTLALHHGSRAR</sequence>
<accession>A0ABS8C8I8</accession>
<keyword evidence="3 5" id="KW-1133">Transmembrane helix</keyword>
<organism evidence="7 8">
    <name type="scientific">Mesopusillimonas faecipullorum</name>
    <dbReference type="NCBI Taxonomy" id="2755040"/>
    <lineage>
        <taxon>Bacteria</taxon>
        <taxon>Pseudomonadati</taxon>
        <taxon>Pseudomonadota</taxon>
        <taxon>Betaproteobacteria</taxon>
        <taxon>Burkholderiales</taxon>
        <taxon>Alcaligenaceae</taxon>
        <taxon>Mesopusillimonas</taxon>
    </lineage>
</organism>
<dbReference type="RefSeq" id="WP_255644202.1">
    <property type="nucleotide sequence ID" value="NZ_JACDXW010000001.1"/>
</dbReference>
<reference evidence="7 8" key="1">
    <citation type="submission" date="2020-07" db="EMBL/GenBank/DDBJ databases">
        <title>Pusillimonas sp. nov., isolated from poultry manure in Taiwan.</title>
        <authorList>
            <person name="Lin S.-Y."/>
            <person name="Tang Y.-S."/>
            <person name="Young C.-C."/>
        </authorList>
    </citation>
    <scope>NUCLEOTIDE SEQUENCE [LARGE SCALE GENOMIC DNA]</scope>
    <source>
        <strain evidence="7 8">CC-YST705</strain>
    </source>
</reference>
<protein>
    <submittedName>
        <fullName evidence="7">FUSC family protein</fullName>
    </submittedName>
</protein>
<evidence type="ECO:0000256" key="4">
    <source>
        <dbReference type="ARBA" id="ARBA00023136"/>
    </source>
</evidence>
<evidence type="ECO:0000313" key="7">
    <source>
        <dbReference type="EMBL" id="MCB5362348.1"/>
    </source>
</evidence>
<gene>
    <name evidence="7" type="ORF">H0484_01055</name>
</gene>
<evidence type="ECO:0000256" key="1">
    <source>
        <dbReference type="ARBA" id="ARBA00004141"/>
    </source>
</evidence>
<keyword evidence="8" id="KW-1185">Reference proteome</keyword>